<dbReference type="EMBL" id="JAVIJP010000025">
    <property type="protein sequence ID" value="KAL3637558.1"/>
    <property type="molecule type" value="Genomic_DNA"/>
</dbReference>
<dbReference type="Proteomes" id="UP001632038">
    <property type="component" value="Unassembled WGS sequence"/>
</dbReference>
<evidence type="ECO:0000313" key="3">
    <source>
        <dbReference type="Proteomes" id="UP001632038"/>
    </source>
</evidence>
<dbReference type="PANTHER" id="PTHR35546:SF134">
    <property type="entry name" value="F-BOX ASSOCIATED DOMAIN-CONTAINING PROTEIN"/>
    <property type="match status" value="1"/>
</dbReference>
<comment type="caution">
    <text evidence="2">The sequence shown here is derived from an EMBL/GenBank/DDBJ whole genome shotgun (WGS) entry which is preliminary data.</text>
</comment>
<evidence type="ECO:0000313" key="2">
    <source>
        <dbReference type="EMBL" id="KAL3637558.1"/>
    </source>
</evidence>
<dbReference type="InterPro" id="IPR001810">
    <property type="entry name" value="F-box_dom"/>
</dbReference>
<keyword evidence="3" id="KW-1185">Reference proteome</keyword>
<dbReference type="SUPFAM" id="SSF81383">
    <property type="entry name" value="F-box domain"/>
    <property type="match status" value="1"/>
</dbReference>
<protein>
    <recommendedName>
        <fullName evidence="1">F-box domain-containing protein</fullName>
    </recommendedName>
</protein>
<accession>A0ABD3D5J4</accession>
<dbReference type="Gene3D" id="1.20.1280.50">
    <property type="match status" value="1"/>
</dbReference>
<name>A0ABD3D5J4_9LAMI</name>
<organism evidence="2 3">
    <name type="scientific">Castilleja foliolosa</name>
    <dbReference type="NCBI Taxonomy" id="1961234"/>
    <lineage>
        <taxon>Eukaryota</taxon>
        <taxon>Viridiplantae</taxon>
        <taxon>Streptophyta</taxon>
        <taxon>Embryophyta</taxon>
        <taxon>Tracheophyta</taxon>
        <taxon>Spermatophyta</taxon>
        <taxon>Magnoliopsida</taxon>
        <taxon>eudicotyledons</taxon>
        <taxon>Gunneridae</taxon>
        <taxon>Pentapetalae</taxon>
        <taxon>asterids</taxon>
        <taxon>lamiids</taxon>
        <taxon>Lamiales</taxon>
        <taxon>Orobanchaceae</taxon>
        <taxon>Pedicularideae</taxon>
        <taxon>Castillejinae</taxon>
        <taxon>Castilleja</taxon>
    </lineage>
</organism>
<dbReference type="AlphaFoldDB" id="A0ABD3D5J4"/>
<dbReference type="InterPro" id="IPR036047">
    <property type="entry name" value="F-box-like_dom_sf"/>
</dbReference>
<sequence length="360" mass="42706">MVKLLNMNDDDDEVEKPSSAQIVASIDDLLIEIIHRLPLKPLVQLTLVSKTWNSLIFDQRLCSSLNRAVGLIFEDNPYLYLIFLDESTHLSTRKINPFEETWYRHCEIMHSCNGLLLCVNNKRYYNLSTESICGMSLAFNPSKTPHYKVVCVLRSLRGLLHSFEVYSSETGSWRRGGELLKAYAHFDFQDGVYWNRAIHWVNIIVARPRENNDIDPGHEPREPVYFSLDCNQTPKVFPKPPLRYKCYDKNDYYFGESCNHLHFVDADRETGEFNVYEMKRDYSEWFVKYKVNVPRAKFRDGEDWFMVVRGKNDEEWFLFFGIEKSHRIAWYNLDRNTCKTRRAYWAFKRPFQYTESHCSV</sequence>
<dbReference type="Pfam" id="PF00646">
    <property type="entry name" value="F-box"/>
    <property type="match status" value="1"/>
</dbReference>
<gene>
    <name evidence="2" type="ORF">CASFOL_018726</name>
</gene>
<dbReference type="InterPro" id="IPR055290">
    <property type="entry name" value="At3g26010-like"/>
</dbReference>
<proteinExistence type="predicted"/>
<evidence type="ECO:0000259" key="1">
    <source>
        <dbReference type="Pfam" id="PF00646"/>
    </source>
</evidence>
<dbReference type="PANTHER" id="PTHR35546">
    <property type="entry name" value="F-BOX PROTEIN INTERACTION DOMAIN PROTEIN-RELATED"/>
    <property type="match status" value="1"/>
</dbReference>
<feature type="domain" description="F-box" evidence="1">
    <location>
        <begin position="27"/>
        <end position="61"/>
    </location>
</feature>
<reference evidence="3" key="1">
    <citation type="journal article" date="2024" name="IScience">
        <title>Strigolactones Initiate the Formation of Haustorium-like Structures in Castilleja.</title>
        <authorList>
            <person name="Buerger M."/>
            <person name="Peterson D."/>
            <person name="Chory J."/>
        </authorList>
    </citation>
    <scope>NUCLEOTIDE SEQUENCE [LARGE SCALE GENOMIC DNA]</scope>
</reference>